<dbReference type="Pfam" id="PF00501">
    <property type="entry name" value="AMP-binding"/>
    <property type="match status" value="1"/>
</dbReference>
<sequence>MEDLFLIKDIPELSAKKFGSKIALQMKSGYTFRSITYEQLDDMTKKIAEYLLHLGIKKGESFAVLGENRPEWAISYLSVARTGAYVIPVDSMLKEKEIKLILHYIKAKGIFVSPRYLDLINEIKDSLPELKHVISMDEAEHTHETPFYFALDEGKKLLEKGSHKYRDVKMSLDDPYVIIFTSGTTGQSKGVMLTSKNISYDIIYSTKLIEVKENDRFISVLPLHHTFEATAGFLLPLYNGCTITYARSLKPNEILEDIKDSQSTILLGVPLLFEKIILGIKREIKKSLITNTIVNGMLAIEKGSKFLLNIKLGNPIFKTLREKSGLSTIRLMISGGAALKPEVAESFESFGFLLVQGYGLTETSPVVSVNPLHKYKHRSIGVPIEGVEVQIDNPNENGEGEIKVRGPIVMKGYYNNQAATDAVIKDGWFYTGDIGYIDKEGYIYISGRKKSIIVTEAGKNVYPEEIEEMLGESELIEEVLVLSVINKKSGREEVGAIIYPNPELIENVMKKNLSEEEGDKELKEIIGKEIARICENLADYKRVKKFDIRYEEFPKTTTKKIKRYLFNNYTISD</sequence>
<comment type="caution">
    <text evidence="3">The sequence shown here is derived from an EMBL/GenBank/DDBJ whole genome shotgun (WGS) entry which is preliminary data.</text>
</comment>
<organism evidence="3">
    <name type="scientific">candidate division WOR-3 bacterium</name>
    <dbReference type="NCBI Taxonomy" id="2052148"/>
    <lineage>
        <taxon>Bacteria</taxon>
        <taxon>Bacteria division WOR-3</taxon>
    </lineage>
</organism>
<dbReference type="SUPFAM" id="SSF56801">
    <property type="entry name" value="Acetyl-CoA synthetase-like"/>
    <property type="match status" value="1"/>
</dbReference>
<name>A0A7C3J644_UNCW3</name>
<evidence type="ECO:0000313" key="3">
    <source>
        <dbReference type="EMBL" id="HFK23714.1"/>
    </source>
</evidence>
<dbReference type="GO" id="GO:0016020">
    <property type="term" value="C:membrane"/>
    <property type="evidence" value="ECO:0007669"/>
    <property type="project" value="TreeGrafter"/>
</dbReference>
<dbReference type="PROSITE" id="PS00455">
    <property type="entry name" value="AMP_BINDING"/>
    <property type="match status" value="1"/>
</dbReference>
<evidence type="ECO:0000259" key="2">
    <source>
        <dbReference type="Pfam" id="PF00501"/>
    </source>
</evidence>
<keyword evidence="3" id="KW-0436">Ligase</keyword>
<dbReference type="GO" id="GO:0004467">
    <property type="term" value="F:long-chain fatty acid-CoA ligase activity"/>
    <property type="evidence" value="ECO:0007669"/>
    <property type="project" value="UniProtKB-EC"/>
</dbReference>
<protein>
    <submittedName>
        <fullName evidence="3">Long-chain fatty acid--CoA ligase</fullName>
    </submittedName>
</protein>
<dbReference type="EMBL" id="DSTT01000005">
    <property type="protein sequence ID" value="HFK23714.1"/>
    <property type="molecule type" value="Genomic_DNA"/>
</dbReference>
<dbReference type="InterPro" id="IPR000873">
    <property type="entry name" value="AMP-dep_synth/lig_dom"/>
</dbReference>
<accession>A0A7C3J644</accession>
<evidence type="ECO:0000256" key="1">
    <source>
        <dbReference type="ARBA" id="ARBA00024484"/>
    </source>
</evidence>
<dbReference type="Gene3D" id="3.30.300.30">
    <property type="match status" value="1"/>
</dbReference>
<reference evidence="3" key="1">
    <citation type="journal article" date="2020" name="mSystems">
        <title>Genome- and Community-Level Interaction Insights into Carbon Utilization and Element Cycling Functions of Hydrothermarchaeota in Hydrothermal Sediment.</title>
        <authorList>
            <person name="Zhou Z."/>
            <person name="Liu Y."/>
            <person name="Xu W."/>
            <person name="Pan J."/>
            <person name="Luo Z.H."/>
            <person name="Li M."/>
        </authorList>
    </citation>
    <scope>NUCLEOTIDE SEQUENCE [LARGE SCALE GENOMIC DNA]</scope>
    <source>
        <strain evidence="3">SpSt-464</strain>
    </source>
</reference>
<comment type="catalytic activity">
    <reaction evidence="1">
        <text>a long-chain fatty acid + ATP + CoA = a long-chain fatty acyl-CoA + AMP + diphosphate</text>
        <dbReference type="Rhea" id="RHEA:15421"/>
        <dbReference type="ChEBI" id="CHEBI:30616"/>
        <dbReference type="ChEBI" id="CHEBI:33019"/>
        <dbReference type="ChEBI" id="CHEBI:57287"/>
        <dbReference type="ChEBI" id="CHEBI:57560"/>
        <dbReference type="ChEBI" id="CHEBI:83139"/>
        <dbReference type="ChEBI" id="CHEBI:456215"/>
        <dbReference type="EC" id="6.2.1.3"/>
    </reaction>
    <physiologicalReaction direction="left-to-right" evidence="1">
        <dbReference type="Rhea" id="RHEA:15422"/>
    </physiologicalReaction>
</comment>
<dbReference type="PANTHER" id="PTHR43272:SF52">
    <property type="entry name" value="AMP-DEPENDENT SYNTHETASE_LIGASE DOMAIN-CONTAINING PROTEIN"/>
    <property type="match status" value="1"/>
</dbReference>
<dbReference type="Gene3D" id="3.40.50.12780">
    <property type="entry name" value="N-terminal domain of ligase-like"/>
    <property type="match status" value="1"/>
</dbReference>
<proteinExistence type="predicted"/>
<gene>
    <name evidence="3" type="ORF">ENS15_03580</name>
</gene>
<dbReference type="InterPro" id="IPR045851">
    <property type="entry name" value="AMP-bd_C_sf"/>
</dbReference>
<dbReference type="InterPro" id="IPR042099">
    <property type="entry name" value="ANL_N_sf"/>
</dbReference>
<dbReference type="PANTHER" id="PTHR43272">
    <property type="entry name" value="LONG-CHAIN-FATTY-ACID--COA LIGASE"/>
    <property type="match status" value="1"/>
</dbReference>
<dbReference type="InterPro" id="IPR020845">
    <property type="entry name" value="AMP-binding_CS"/>
</dbReference>
<feature type="domain" description="AMP-dependent synthetase/ligase" evidence="2">
    <location>
        <begin position="14"/>
        <end position="414"/>
    </location>
</feature>
<dbReference type="AlphaFoldDB" id="A0A7C3J644"/>